<accession>A0AA88Y019</accession>
<feature type="compositionally biased region" description="Basic and acidic residues" evidence="1">
    <location>
        <begin position="218"/>
        <end position="233"/>
    </location>
</feature>
<keyword evidence="3" id="KW-1185">Reference proteome</keyword>
<sequence length="562" mass="63881">MTPSPNKGSMSSKSDSGLCIGSPRKLAARRFISVAKSRVPLKKEGDGLRRLRALTRCPVDRDLKLHRNSTLPEVSPDHRSDLNSLQVEKPNDIGILRVSSYPEINIKRQNSSSATTSGTRTCTSEPNETGDNFEDQKSSKGKLEASYLLTLEKKYRKREEKMISNFTIEGGHQIISVKSIARDSSRMSFSVKNAINKYIALSDRRHAVPPDIVISQPESDHKEEEKKSEESSASKKSRAITSNTGNTQSGRKEKKLRSKLPNNDRSAKKFFKAVKLPTPKIFSECPACLFKLFGPILLSAPHGIKLWRGGTEGRRKRIHYREIFITEIVLRLAGEINKIMGFPASFVVWDRRIAMPADFKNLDPNYLTEKQFPNSPFHEALVQFKKYGQLNKFPIMHVDVHGKKNRKTNMDLDIGFKALENHWPEQSFVKWLKSEAETQFEKTFNSPKCEKNDMRFTVNIDPSLCGDWGGDLFTMACQSVTSGIPGFQLEIPRAMRAHLIEDNSLMAEFAQAIVNIYNTCINGGNFFHISVPQKERNLYAEYLDKVYYDHIKIDRTFPEKQI</sequence>
<dbReference type="Proteomes" id="UP001186944">
    <property type="component" value="Unassembled WGS sequence"/>
</dbReference>
<proteinExistence type="predicted"/>
<reference evidence="2" key="1">
    <citation type="submission" date="2019-08" db="EMBL/GenBank/DDBJ databases">
        <title>The improved chromosome-level genome for the pearl oyster Pinctada fucata martensii using PacBio sequencing and Hi-C.</title>
        <authorList>
            <person name="Zheng Z."/>
        </authorList>
    </citation>
    <scope>NUCLEOTIDE SEQUENCE</scope>
    <source>
        <strain evidence="2">ZZ-2019</strain>
        <tissue evidence="2">Adductor muscle</tissue>
    </source>
</reference>
<evidence type="ECO:0000256" key="1">
    <source>
        <dbReference type="SAM" id="MobiDB-lite"/>
    </source>
</evidence>
<protein>
    <submittedName>
        <fullName evidence="2">Uncharacterized protein</fullName>
    </submittedName>
</protein>
<feature type="compositionally biased region" description="Polar residues" evidence="1">
    <location>
        <begin position="1"/>
        <end position="15"/>
    </location>
</feature>
<feature type="compositionally biased region" description="Polar residues" evidence="1">
    <location>
        <begin position="239"/>
        <end position="249"/>
    </location>
</feature>
<evidence type="ECO:0000313" key="2">
    <source>
        <dbReference type="EMBL" id="KAK3090184.1"/>
    </source>
</evidence>
<name>A0AA88Y019_PINIB</name>
<dbReference type="AlphaFoldDB" id="A0AA88Y019"/>
<dbReference type="EMBL" id="VSWD01000010">
    <property type="protein sequence ID" value="KAK3090184.1"/>
    <property type="molecule type" value="Genomic_DNA"/>
</dbReference>
<feature type="region of interest" description="Disordered" evidence="1">
    <location>
        <begin position="1"/>
        <end position="20"/>
    </location>
</feature>
<feature type="region of interest" description="Disordered" evidence="1">
    <location>
        <begin position="107"/>
        <end position="139"/>
    </location>
</feature>
<feature type="region of interest" description="Disordered" evidence="1">
    <location>
        <begin position="209"/>
        <end position="260"/>
    </location>
</feature>
<organism evidence="2 3">
    <name type="scientific">Pinctada imbricata</name>
    <name type="common">Atlantic pearl-oyster</name>
    <name type="synonym">Pinctada martensii</name>
    <dbReference type="NCBI Taxonomy" id="66713"/>
    <lineage>
        <taxon>Eukaryota</taxon>
        <taxon>Metazoa</taxon>
        <taxon>Spiralia</taxon>
        <taxon>Lophotrochozoa</taxon>
        <taxon>Mollusca</taxon>
        <taxon>Bivalvia</taxon>
        <taxon>Autobranchia</taxon>
        <taxon>Pteriomorphia</taxon>
        <taxon>Pterioida</taxon>
        <taxon>Pterioidea</taxon>
        <taxon>Pteriidae</taxon>
        <taxon>Pinctada</taxon>
    </lineage>
</organism>
<feature type="compositionally biased region" description="Polar residues" evidence="1">
    <location>
        <begin position="107"/>
        <end position="130"/>
    </location>
</feature>
<comment type="caution">
    <text evidence="2">The sequence shown here is derived from an EMBL/GenBank/DDBJ whole genome shotgun (WGS) entry which is preliminary data.</text>
</comment>
<gene>
    <name evidence="2" type="ORF">FSP39_009835</name>
</gene>
<evidence type="ECO:0000313" key="3">
    <source>
        <dbReference type="Proteomes" id="UP001186944"/>
    </source>
</evidence>